<keyword evidence="5 6" id="KW-0472">Membrane</keyword>
<comment type="caution">
    <text evidence="7">The sequence shown here is derived from an EMBL/GenBank/DDBJ whole genome shotgun (WGS) entry which is preliminary data.</text>
</comment>
<dbReference type="Pfam" id="PF03739">
    <property type="entry name" value="LptF_LptG"/>
    <property type="match status" value="1"/>
</dbReference>
<dbReference type="Proteomes" id="UP000023482">
    <property type="component" value="Unassembled WGS sequence"/>
</dbReference>
<feature type="transmembrane region" description="Helical" evidence="6">
    <location>
        <begin position="419"/>
        <end position="436"/>
    </location>
</feature>
<evidence type="ECO:0000256" key="6">
    <source>
        <dbReference type="SAM" id="Phobius"/>
    </source>
</evidence>
<evidence type="ECO:0000256" key="2">
    <source>
        <dbReference type="ARBA" id="ARBA00022475"/>
    </source>
</evidence>
<evidence type="ECO:0000256" key="5">
    <source>
        <dbReference type="ARBA" id="ARBA00023136"/>
    </source>
</evidence>
<reference evidence="7 8" key="1">
    <citation type="submission" date="2014-01" db="EMBL/GenBank/DDBJ databases">
        <authorList>
            <person name="Durkin A.S."/>
            <person name="McCorrison J."/>
            <person name="Torralba M."/>
            <person name="Gillis M."/>
            <person name="Haft D.H."/>
            <person name="Methe B."/>
            <person name="Sutton G."/>
            <person name="Nelson K.E."/>
        </authorList>
    </citation>
    <scope>NUCLEOTIDE SEQUENCE [LARGE SCALE GENOMIC DNA]</scope>
    <source>
        <strain evidence="7 8">ATCC 51270</strain>
    </source>
</reference>
<dbReference type="PANTHER" id="PTHR33529">
    <property type="entry name" value="SLR0882 PROTEIN-RELATED"/>
    <property type="match status" value="1"/>
</dbReference>
<sequence length="676" mass="77438">MFKIVDRFVLKTFLPLFAMSFSVCWFIVVMQFLWRYVDELVGKGLGVFVLCKIIFYAAMSFIPMSLPLGILLASLMTFGNLGERLELLALKASGFPLYRIMRPLFLLIGVMSILLFQFQNDWMIQAQVRMWTLVLSAKYAAPEMEITEGVFYTGIPGYSLYAQHRDPSGRMEQLMVYDMSRGYLNPRIIRADSGRLVMDKSKTFLVLKLYNGQSYENLRAQSYNTSEEPIPYMLPRFTYSETFIAHNTNINYQDEKQLGGLYISKNLSQLNYSIDSTARLLDSARAVITDGIDRDLLSTHYQSFAYGITDTATFIKQREELTALSLRIQEAKPHEKANGDSLLILSSATDSLRVIQAAVSTLERTKNQASFAKDEDDNSFYYFRTYSQEWHRKFTASVACLIFFLIGAPLGAIVRRGGIGMPVIVSIFFFVVYYTIESFGDNMLRSETIPVWLGMWLSNLVLLPVGLFLTYKSNQDSSSLNAEAYVMFFRKLFGYRGVRNVEYQEVSIEEVDYKQATLDLGTLLEQTETLRTSPLFQSPIIRVWSNASDQAKLRDLSTALDDLVESLRHSTSRLLVSKLKDLPLLPKHFSPLLPEQSKYGWIMSFILPYSIPMTLYFSRLRKHLLGDLETTKRTLLALQEEVMSIQKGTREQENEQENQTDETNPIYANQLQPNLS</sequence>
<gene>
    <name evidence="7" type="ORF">HMPREF0636_0449</name>
</gene>
<evidence type="ECO:0000256" key="3">
    <source>
        <dbReference type="ARBA" id="ARBA00022692"/>
    </source>
</evidence>
<dbReference type="PATRIC" id="fig|887901.3.peg.1457"/>
<keyword evidence="3 6" id="KW-0812">Transmembrane</keyword>
<dbReference type="InterPro" id="IPR005495">
    <property type="entry name" value="LptG/LptF_permease"/>
</dbReference>
<comment type="subcellular location">
    <subcellularLocation>
        <location evidence="1">Cell membrane</location>
        <topology evidence="1">Multi-pass membrane protein</topology>
    </subcellularLocation>
</comment>
<dbReference type="PANTHER" id="PTHR33529:SF6">
    <property type="entry name" value="YJGP_YJGQ FAMILY PERMEASE"/>
    <property type="match status" value="1"/>
</dbReference>
<feature type="transmembrane region" description="Helical" evidence="6">
    <location>
        <begin position="53"/>
        <end position="79"/>
    </location>
</feature>
<dbReference type="OrthoDB" id="1096108at2"/>
<evidence type="ECO:0000313" key="8">
    <source>
        <dbReference type="Proteomes" id="UP000023482"/>
    </source>
</evidence>
<dbReference type="GO" id="GO:0043190">
    <property type="term" value="C:ATP-binding cassette (ABC) transporter complex"/>
    <property type="evidence" value="ECO:0007669"/>
    <property type="project" value="TreeGrafter"/>
</dbReference>
<feature type="transmembrane region" description="Helical" evidence="6">
    <location>
        <begin position="394"/>
        <end position="413"/>
    </location>
</feature>
<keyword evidence="4 6" id="KW-1133">Transmembrane helix</keyword>
<dbReference type="GO" id="GO:0015920">
    <property type="term" value="P:lipopolysaccharide transport"/>
    <property type="evidence" value="ECO:0007669"/>
    <property type="project" value="TreeGrafter"/>
</dbReference>
<feature type="transmembrane region" description="Helical" evidence="6">
    <location>
        <begin position="599"/>
        <end position="617"/>
    </location>
</feature>
<dbReference type="RefSeq" id="WP_044169418.1">
    <property type="nucleotide sequence ID" value="NZ_JDFF01000024.1"/>
</dbReference>
<proteinExistence type="predicted"/>
<organism evidence="7 8">
    <name type="scientific">Porphyromonas catoniae ATCC 51270</name>
    <dbReference type="NCBI Taxonomy" id="887901"/>
    <lineage>
        <taxon>Bacteria</taxon>
        <taxon>Pseudomonadati</taxon>
        <taxon>Bacteroidota</taxon>
        <taxon>Bacteroidia</taxon>
        <taxon>Bacteroidales</taxon>
        <taxon>Porphyromonadaceae</taxon>
        <taxon>Porphyromonas</taxon>
    </lineage>
</organism>
<accession>Z4WRK6</accession>
<feature type="transmembrane region" description="Helical" evidence="6">
    <location>
        <begin position="100"/>
        <end position="118"/>
    </location>
</feature>
<name>Z4WRK6_9PORP</name>
<protein>
    <submittedName>
        <fullName evidence="7">Permease, YjgP/YjgQ family</fullName>
    </submittedName>
</protein>
<dbReference type="EMBL" id="JDFF01000024">
    <property type="protein sequence ID" value="EWC91477.1"/>
    <property type="molecule type" value="Genomic_DNA"/>
</dbReference>
<feature type="transmembrane region" description="Helical" evidence="6">
    <location>
        <begin position="12"/>
        <end position="33"/>
    </location>
</feature>
<evidence type="ECO:0000313" key="7">
    <source>
        <dbReference type="EMBL" id="EWC91477.1"/>
    </source>
</evidence>
<keyword evidence="8" id="KW-1185">Reference proteome</keyword>
<evidence type="ECO:0000256" key="1">
    <source>
        <dbReference type="ARBA" id="ARBA00004651"/>
    </source>
</evidence>
<dbReference type="AlphaFoldDB" id="Z4WRK6"/>
<evidence type="ECO:0000256" key="4">
    <source>
        <dbReference type="ARBA" id="ARBA00022989"/>
    </source>
</evidence>
<feature type="transmembrane region" description="Helical" evidence="6">
    <location>
        <begin position="448"/>
        <end position="471"/>
    </location>
</feature>
<keyword evidence="2" id="KW-1003">Cell membrane</keyword>